<feature type="domain" description="Membrane transport protein MMPL" evidence="8">
    <location>
        <begin position="121"/>
        <end position="389"/>
    </location>
</feature>
<feature type="transmembrane region" description="Helical" evidence="7">
    <location>
        <begin position="346"/>
        <end position="371"/>
    </location>
</feature>
<evidence type="ECO:0000256" key="7">
    <source>
        <dbReference type="SAM" id="Phobius"/>
    </source>
</evidence>
<dbReference type="PANTHER" id="PTHR33406:SF6">
    <property type="entry name" value="MEMBRANE PROTEIN YDGH-RELATED"/>
    <property type="match status" value="1"/>
</dbReference>
<dbReference type="InterPro" id="IPR050545">
    <property type="entry name" value="Mycobact_MmpL"/>
</dbReference>
<dbReference type="PRINTS" id="PR00702">
    <property type="entry name" value="ACRIFLAVINRP"/>
</dbReference>
<dbReference type="InterPro" id="IPR001036">
    <property type="entry name" value="Acrflvin-R"/>
</dbReference>
<organism evidence="9">
    <name type="scientific">hydrothermal vent metagenome</name>
    <dbReference type="NCBI Taxonomy" id="652676"/>
    <lineage>
        <taxon>unclassified sequences</taxon>
        <taxon>metagenomes</taxon>
        <taxon>ecological metagenomes</taxon>
    </lineage>
</organism>
<keyword evidence="3" id="KW-1003">Cell membrane</keyword>
<feature type="transmembrane region" description="Helical" evidence="7">
    <location>
        <begin position="731"/>
        <end position="749"/>
    </location>
</feature>
<feature type="transmembrane region" description="Helical" evidence="7">
    <location>
        <begin position="217"/>
        <end position="236"/>
    </location>
</feature>
<evidence type="ECO:0000256" key="2">
    <source>
        <dbReference type="ARBA" id="ARBA00010157"/>
    </source>
</evidence>
<feature type="transmembrane region" description="Helical" evidence="7">
    <location>
        <begin position="657"/>
        <end position="677"/>
    </location>
</feature>
<name>A0A3B1E1K5_9ZZZZ</name>
<dbReference type="GO" id="GO:0005886">
    <property type="term" value="C:plasma membrane"/>
    <property type="evidence" value="ECO:0007669"/>
    <property type="project" value="UniProtKB-SubCell"/>
</dbReference>
<sequence length="789" mass="89888">MLGKIYKKFVIQRYKEIFFTLLLLIPIAGIYSSKMQIDASAETLLLEEDKDLAFSRQMSQRYKTQDFLVVTFSPNDGNLFSDSSINAIKELSYELESLSLVSGVTSIINVPLLQSPPLPIKELLKNIPTLLSKDINKTLAKQELLTSPMYKENLVSNDFGTTALLVNLEAVDTKEMNHKNIMDIRKIIQKYKKFGTINLGGVSMIADDLISFVKYDLRTFSIVVFLLLLIILFILFREIKWIVLPIFICSVSIIITTGLLGLLDWKVTVISSNFISLQLIMNISLVIHLIVKYKELLEINMGKTQEELILETIFSMIKPSFFVIITTIVGFVSLVFSGILPVANFGYMMGIGLILSFVLTFLIFPVVLLFFKKDTYCVSAKKQISITSWIAHIAYSYQKTIIVGAIFLMVFSLTGAKQLFVENSFIDYFKKDTQIYKGMKAIDEKLGGTTPLDVVVTFRENEKIRSEMTMNGSLAQDDEDLDSFVDEFAEDKNDETYWFTQYKMEKIRLIHNYLDSLPQIGKVLSLSTLDEVGKTLNNGKYLDSFELALLNKKLPEKYKSILLNPYVNIEHNQARISVRILDSQKNLRRDDLIKKIKTNLHTMLNKDNITFQLSNLLILYNNMLQSLFDSQIKTLGIVLIILFIMFLLLFRSIYIAFIALVANIIPIGTIFGFMGWLSIPLDMMTITIAAISIGIAVDDTIHYIHRFKTEFLKTNNYKESMFNTHRSIGKAMFYTSTVIIVGFSVLILSNFIPTIYFGLLVLLAMFMAMVADLFLLPVLLILLKPLKSK</sequence>
<evidence type="ECO:0000313" key="9">
    <source>
        <dbReference type="EMBL" id="VAY87489.1"/>
    </source>
</evidence>
<dbReference type="SUPFAM" id="SSF82866">
    <property type="entry name" value="Multidrug efflux transporter AcrB transmembrane domain"/>
    <property type="match status" value="2"/>
</dbReference>
<feature type="transmembrane region" description="Helical" evidence="7">
    <location>
        <begin position="632"/>
        <end position="650"/>
    </location>
</feature>
<keyword evidence="4 7" id="KW-0812">Transmembrane</keyword>
<feature type="transmembrane region" description="Helical" evidence="7">
    <location>
        <begin position="269"/>
        <end position="291"/>
    </location>
</feature>
<evidence type="ECO:0000256" key="1">
    <source>
        <dbReference type="ARBA" id="ARBA00004651"/>
    </source>
</evidence>
<evidence type="ECO:0000259" key="8">
    <source>
        <dbReference type="Pfam" id="PF03176"/>
    </source>
</evidence>
<dbReference type="EMBL" id="UOYO01000026">
    <property type="protein sequence ID" value="VAY87489.1"/>
    <property type="molecule type" value="Genomic_DNA"/>
</dbReference>
<accession>A0A3B1E1K5</accession>
<keyword evidence="5 7" id="KW-1133">Transmembrane helix</keyword>
<feature type="transmembrane region" description="Helical" evidence="7">
    <location>
        <begin position="392"/>
        <end position="413"/>
    </location>
</feature>
<evidence type="ECO:0000256" key="6">
    <source>
        <dbReference type="ARBA" id="ARBA00023136"/>
    </source>
</evidence>
<evidence type="ECO:0000256" key="4">
    <source>
        <dbReference type="ARBA" id="ARBA00022692"/>
    </source>
</evidence>
<dbReference type="AlphaFoldDB" id="A0A3B1E1K5"/>
<feature type="transmembrane region" description="Helical" evidence="7">
    <location>
        <begin position="243"/>
        <end position="263"/>
    </location>
</feature>
<reference evidence="9" key="1">
    <citation type="submission" date="2018-10" db="EMBL/GenBank/DDBJ databases">
        <authorList>
            <person name="Aoki K."/>
        </authorList>
    </citation>
    <scope>NUCLEOTIDE SEQUENCE</scope>
</reference>
<evidence type="ECO:0000256" key="3">
    <source>
        <dbReference type="ARBA" id="ARBA00022475"/>
    </source>
</evidence>
<evidence type="ECO:0000256" key="5">
    <source>
        <dbReference type="ARBA" id="ARBA00022989"/>
    </source>
</evidence>
<proteinExistence type="inferred from homology"/>
<dbReference type="InterPro" id="IPR004869">
    <property type="entry name" value="MMPL_dom"/>
</dbReference>
<feature type="transmembrane region" description="Helical" evidence="7">
    <location>
        <begin position="321"/>
        <end position="340"/>
    </location>
</feature>
<comment type="subcellular location">
    <subcellularLocation>
        <location evidence="1">Cell membrane</location>
        <topology evidence="1">Multi-pass membrane protein</topology>
    </subcellularLocation>
</comment>
<dbReference type="Gene3D" id="1.20.1640.10">
    <property type="entry name" value="Multidrug efflux transporter AcrB transmembrane domain"/>
    <property type="match status" value="2"/>
</dbReference>
<feature type="domain" description="Membrane transport protein MMPL" evidence="8">
    <location>
        <begin position="574"/>
        <end position="783"/>
    </location>
</feature>
<comment type="similarity">
    <text evidence="2">Belongs to the resistance-nodulation-cell division (RND) (TC 2.A.6) family. MmpL subfamily.</text>
</comment>
<dbReference type="Pfam" id="PF03176">
    <property type="entry name" value="MMPL"/>
    <property type="match status" value="2"/>
</dbReference>
<gene>
    <name evidence="9" type="ORF">MNB_ARC-1_420</name>
</gene>
<dbReference type="GO" id="GO:0022857">
    <property type="term" value="F:transmembrane transporter activity"/>
    <property type="evidence" value="ECO:0007669"/>
    <property type="project" value="InterPro"/>
</dbReference>
<feature type="transmembrane region" description="Helical" evidence="7">
    <location>
        <begin position="755"/>
        <end position="783"/>
    </location>
</feature>
<protein>
    <submittedName>
        <fullName evidence="9">Membrane protein</fullName>
    </submittedName>
</protein>
<feature type="transmembrane region" description="Helical" evidence="7">
    <location>
        <begin position="683"/>
        <end position="704"/>
    </location>
</feature>
<dbReference type="PANTHER" id="PTHR33406">
    <property type="entry name" value="MEMBRANE PROTEIN MJ1562-RELATED"/>
    <property type="match status" value="1"/>
</dbReference>
<keyword evidence="6 7" id="KW-0472">Membrane</keyword>